<dbReference type="NCBIfam" id="TIGR01352">
    <property type="entry name" value="tonB_Cterm"/>
    <property type="match status" value="1"/>
</dbReference>
<protein>
    <recommendedName>
        <fullName evidence="3 13">Protein TonB</fullName>
    </recommendedName>
</protein>
<dbReference type="InterPro" id="IPR006260">
    <property type="entry name" value="TonB/TolA_C"/>
</dbReference>
<comment type="similarity">
    <text evidence="2 13">Belongs to the TonB family.</text>
</comment>
<dbReference type="GO" id="GO:0031992">
    <property type="term" value="F:energy transducer activity"/>
    <property type="evidence" value="ECO:0007669"/>
    <property type="project" value="InterPro"/>
</dbReference>
<dbReference type="InterPro" id="IPR037682">
    <property type="entry name" value="TonB_C"/>
</dbReference>
<dbReference type="EMBL" id="FNYC01000004">
    <property type="protein sequence ID" value="SEJ06475.1"/>
    <property type="molecule type" value="Genomic_DNA"/>
</dbReference>
<evidence type="ECO:0000256" key="9">
    <source>
        <dbReference type="ARBA" id="ARBA00022927"/>
    </source>
</evidence>
<feature type="transmembrane region" description="Helical" evidence="13">
    <location>
        <begin position="12"/>
        <end position="31"/>
    </location>
</feature>
<evidence type="ECO:0000256" key="11">
    <source>
        <dbReference type="ARBA" id="ARBA00023136"/>
    </source>
</evidence>
<reference evidence="16 17" key="1">
    <citation type="submission" date="2016-10" db="EMBL/GenBank/DDBJ databases">
        <authorList>
            <person name="de Groot N.N."/>
        </authorList>
    </citation>
    <scope>NUCLEOTIDE SEQUENCE [LARGE SCALE GENOMIC DNA]</scope>
    <source>
        <strain evidence="16 17">DSM 26515</strain>
    </source>
</reference>
<dbReference type="PANTHER" id="PTHR33446:SF8">
    <property type="entry name" value="PROTEIN TONB"/>
    <property type="match status" value="1"/>
</dbReference>
<evidence type="ECO:0000256" key="5">
    <source>
        <dbReference type="ARBA" id="ARBA00022475"/>
    </source>
</evidence>
<evidence type="ECO:0000256" key="12">
    <source>
        <dbReference type="ARBA" id="ARBA00025849"/>
    </source>
</evidence>
<dbReference type="GO" id="GO:0098797">
    <property type="term" value="C:plasma membrane protein complex"/>
    <property type="evidence" value="ECO:0007669"/>
    <property type="project" value="TreeGrafter"/>
</dbReference>
<keyword evidence="9 13" id="KW-0653">Protein transport</keyword>
<dbReference type="GO" id="GO:0030288">
    <property type="term" value="C:outer membrane-bounded periplasmic space"/>
    <property type="evidence" value="ECO:0007669"/>
    <property type="project" value="InterPro"/>
</dbReference>
<dbReference type="Pfam" id="PF03544">
    <property type="entry name" value="TonB_C"/>
    <property type="match status" value="1"/>
</dbReference>
<evidence type="ECO:0000313" key="17">
    <source>
        <dbReference type="Proteomes" id="UP000199420"/>
    </source>
</evidence>
<evidence type="ECO:0000259" key="15">
    <source>
        <dbReference type="PROSITE" id="PS52015"/>
    </source>
</evidence>
<proteinExistence type="inferred from homology"/>
<dbReference type="STRING" id="529704.SAMN02927913_3268"/>
<dbReference type="GO" id="GO:0015891">
    <property type="term" value="P:siderophore transport"/>
    <property type="evidence" value="ECO:0007669"/>
    <property type="project" value="InterPro"/>
</dbReference>
<comment type="function">
    <text evidence="13">Interacts with outer membrane receptor proteins that carry out high-affinity binding and energy dependent uptake into the periplasmic space of specific substrates. It could act to transduce energy from the cytoplasmic membrane to specific energy-requiring processes in the outer membrane, resulting in the release into the periplasm of ligands bound by these outer membrane proteins.</text>
</comment>
<keyword evidence="6 13" id="KW-0997">Cell inner membrane</keyword>
<sequence length="325" mass="35506">MRAHARGAARPTLIAIIAIFVLLAVASWFLILQPHQELVMQDAGGHPSTPVSTDKIAVPPPANVETMDLNQLLAEARKAMNDHRVLAPAGNNAFEFYLKALEKQPGNPVASDALRETFPFAASGAEQAINSRDFNEAQREIDLLAKADPANYTLTILRSKLDAQRKLLDKEQQQALDQQRQQQLAAEKAAADKAAAEKLAAEQKAQPAEQKTQAEVAAAANTPAASAPSKPAVQQVVSTDPVMTKYVQPRFPTQAQRTRTQGWVVVGYTVDTDGNVSGARVVDAQPRHLFDREAINAVERWKYKPATRDGTPVEAKLQRKIEFKL</sequence>
<evidence type="ECO:0000256" key="3">
    <source>
        <dbReference type="ARBA" id="ARBA00022362"/>
    </source>
</evidence>
<keyword evidence="4 13" id="KW-0813">Transport</keyword>
<dbReference type="InterPro" id="IPR051045">
    <property type="entry name" value="TonB-dependent_transducer"/>
</dbReference>
<comment type="subunit">
    <text evidence="12">Homodimer. Forms a complex with the accessory proteins ExbB and ExbD.</text>
</comment>
<dbReference type="Proteomes" id="UP000199420">
    <property type="component" value="Unassembled WGS sequence"/>
</dbReference>
<keyword evidence="13" id="KW-0735">Signal-anchor</keyword>
<feature type="domain" description="TonB C-terminal" evidence="15">
    <location>
        <begin position="236"/>
        <end position="325"/>
    </location>
</feature>
<dbReference type="GO" id="GO:0055085">
    <property type="term" value="P:transmembrane transport"/>
    <property type="evidence" value="ECO:0007669"/>
    <property type="project" value="InterPro"/>
</dbReference>
<dbReference type="SUPFAM" id="SSF74653">
    <property type="entry name" value="TolA/TonB C-terminal domain"/>
    <property type="match status" value="1"/>
</dbReference>
<keyword evidence="5 13" id="KW-1003">Cell membrane</keyword>
<evidence type="ECO:0000256" key="7">
    <source>
        <dbReference type="ARBA" id="ARBA00022692"/>
    </source>
</evidence>
<dbReference type="InterPro" id="IPR003538">
    <property type="entry name" value="TonB"/>
</dbReference>
<evidence type="ECO:0000256" key="14">
    <source>
        <dbReference type="SAM" id="MobiDB-lite"/>
    </source>
</evidence>
<organism evidence="16 17">
    <name type="scientific">Frateuria terrea</name>
    <dbReference type="NCBI Taxonomy" id="529704"/>
    <lineage>
        <taxon>Bacteria</taxon>
        <taxon>Pseudomonadati</taxon>
        <taxon>Pseudomonadota</taxon>
        <taxon>Gammaproteobacteria</taxon>
        <taxon>Lysobacterales</taxon>
        <taxon>Rhodanobacteraceae</taxon>
        <taxon>Frateuria</taxon>
    </lineage>
</organism>
<gene>
    <name evidence="16" type="ORF">SAMN04487997_2385</name>
</gene>
<keyword evidence="8" id="KW-0677">Repeat</keyword>
<feature type="region of interest" description="Disordered" evidence="14">
    <location>
        <begin position="198"/>
        <end position="233"/>
    </location>
</feature>
<evidence type="ECO:0000256" key="1">
    <source>
        <dbReference type="ARBA" id="ARBA00004383"/>
    </source>
</evidence>
<dbReference type="PROSITE" id="PS52015">
    <property type="entry name" value="TONB_CTD"/>
    <property type="match status" value="1"/>
</dbReference>
<comment type="subcellular location">
    <subcellularLocation>
        <location evidence="1 13">Cell inner membrane</location>
        <topology evidence="1 13">Single-pass membrane protein</topology>
        <orientation evidence="1 13">Periplasmic side</orientation>
    </subcellularLocation>
</comment>
<evidence type="ECO:0000256" key="10">
    <source>
        <dbReference type="ARBA" id="ARBA00022989"/>
    </source>
</evidence>
<dbReference type="Gene3D" id="3.30.1150.10">
    <property type="match status" value="1"/>
</dbReference>
<dbReference type="PANTHER" id="PTHR33446">
    <property type="entry name" value="PROTEIN TONB-RELATED"/>
    <property type="match status" value="1"/>
</dbReference>
<keyword evidence="11 13" id="KW-0472">Membrane</keyword>
<accession>A0A1H6W2H4</accession>
<dbReference type="AlphaFoldDB" id="A0A1H6W2H4"/>
<evidence type="ECO:0000256" key="2">
    <source>
        <dbReference type="ARBA" id="ARBA00006555"/>
    </source>
</evidence>
<dbReference type="PRINTS" id="PR01374">
    <property type="entry name" value="TONBPROTEIN"/>
</dbReference>
<evidence type="ECO:0000256" key="6">
    <source>
        <dbReference type="ARBA" id="ARBA00022519"/>
    </source>
</evidence>
<keyword evidence="7 13" id="KW-0812">Transmembrane</keyword>
<keyword evidence="10 13" id="KW-1133">Transmembrane helix</keyword>
<feature type="compositionally biased region" description="Low complexity" evidence="14">
    <location>
        <begin position="202"/>
        <end position="233"/>
    </location>
</feature>
<dbReference type="GO" id="GO:0015031">
    <property type="term" value="P:protein transport"/>
    <property type="evidence" value="ECO:0007669"/>
    <property type="project" value="UniProtKB-UniRule"/>
</dbReference>
<name>A0A1H6W2H4_9GAMM</name>
<keyword evidence="17" id="KW-1185">Reference proteome</keyword>
<evidence type="ECO:0000313" key="16">
    <source>
        <dbReference type="EMBL" id="SEJ06475.1"/>
    </source>
</evidence>
<evidence type="ECO:0000256" key="4">
    <source>
        <dbReference type="ARBA" id="ARBA00022448"/>
    </source>
</evidence>
<evidence type="ECO:0000256" key="13">
    <source>
        <dbReference type="RuleBase" id="RU362123"/>
    </source>
</evidence>
<evidence type="ECO:0000256" key="8">
    <source>
        <dbReference type="ARBA" id="ARBA00022737"/>
    </source>
</evidence>